<keyword evidence="3" id="KW-1185">Reference proteome</keyword>
<organism evidence="2 3">
    <name type="scientific">Rhizobium altiplani</name>
    <dbReference type="NCBI Taxonomy" id="1864509"/>
    <lineage>
        <taxon>Bacteria</taxon>
        <taxon>Pseudomonadati</taxon>
        <taxon>Pseudomonadota</taxon>
        <taxon>Alphaproteobacteria</taxon>
        <taxon>Hyphomicrobiales</taxon>
        <taxon>Rhizobiaceae</taxon>
        <taxon>Rhizobium/Agrobacterium group</taxon>
        <taxon>Rhizobium</taxon>
    </lineage>
</organism>
<name>A0A109JZP8_9HYPH</name>
<protein>
    <recommendedName>
        <fullName evidence="4">DUF2946 domain-containing protein</fullName>
    </recommendedName>
</protein>
<feature type="chain" id="PRO_5007137344" description="DUF2946 domain-containing protein" evidence="1">
    <location>
        <begin position="21"/>
        <end position="104"/>
    </location>
</feature>
<reference evidence="2 3" key="1">
    <citation type="submission" date="2015-11" db="EMBL/GenBank/DDBJ databases">
        <title>Draft Genome Sequence of the Strain BR 10423 (Rhizobium sp.) isolated from nodules of Mimosa pudica.</title>
        <authorList>
            <person name="Barauna A.C."/>
            <person name="Zilli J.E."/>
            <person name="Simoes-Araujo J.L."/>
            <person name="Reis V.M."/>
            <person name="James E.K."/>
            <person name="Reis F.B.Jr."/>
            <person name="Rouws L.F."/>
            <person name="Passos S.R."/>
            <person name="Gois S.R."/>
        </authorList>
    </citation>
    <scope>NUCLEOTIDE SEQUENCE [LARGE SCALE GENOMIC DNA]</scope>
    <source>
        <strain evidence="2 3">BR10423</strain>
    </source>
</reference>
<proteinExistence type="predicted"/>
<accession>A0A109JZP8</accession>
<sequence length="104" mass="11155">MVAVFIAVLLFLSPVMPGFTADLSVASHTYVSADKIGHQDCDDSKQHTVPGQCCALQCLVYVAETVATEVRHVPSFIEVGYRQPVDHLTGVMFPPSLGPPRTAA</sequence>
<evidence type="ECO:0000256" key="1">
    <source>
        <dbReference type="SAM" id="SignalP"/>
    </source>
</evidence>
<dbReference type="AlphaFoldDB" id="A0A109JZP8"/>
<comment type="caution">
    <text evidence="2">The sequence shown here is derived from an EMBL/GenBank/DDBJ whole genome shotgun (WGS) entry which is preliminary data.</text>
</comment>
<evidence type="ECO:0008006" key="4">
    <source>
        <dbReference type="Google" id="ProtNLM"/>
    </source>
</evidence>
<feature type="signal peptide" evidence="1">
    <location>
        <begin position="1"/>
        <end position="20"/>
    </location>
</feature>
<dbReference type="Proteomes" id="UP000068164">
    <property type="component" value="Unassembled WGS sequence"/>
</dbReference>
<evidence type="ECO:0000313" key="2">
    <source>
        <dbReference type="EMBL" id="KWV58008.1"/>
    </source>
</evidence>
<keyword evidence="1" id="KW-0732">Signal</keyword>
<gene>
    <name evidence="2" type="ORF">AS026_30685</name>
</gene>
<dbReference type="EMBL" id="LNCD01000025">
    <property type="protein sequence ID" value="KWV58008.1"/>
    <property type="molecule type" value="Genomic_DNA"/>
</dbReference>
<evidence type="ECO:0000313" key="3">
    <source>
        <dbReference type="Proteomes" id="UP000068164"/>
    </source>
</evidence>